<accession>A0ABS9EC82</accession>
<feature type="coiled-coil region" evidence="1">
    <location>
        <begin position="68"/>
        <end position="95"/>
    </location>
</feature>
<evidence type="ECO:0000256" key="1">
    <source>
        <dbReference type="SAM" id="Coils"/>
    </source>
</evidence>
<organism evidence="2 3">
    <name type="scientific">Gillisia lutea</name>
    <dbReference type="NCBI Taxonomy" id="2909668"/>
    <lineage>
        <taxon>Bacteria</taxon>
        <taxon>Pseudomonadati</taxon>
        <taxon>Bacteroidota</taxon>
        <taxon>Flavobacteriia</taxon>
        <taxon>Flavobacteriales</taxon>
        <taxon>Flavobacteriaceae</taxon>
        <taxon>Gillisia</taxon>
    </lineage>
</organism>
<sequence length="96" mass="11703">MNLDELISTQDICLNYKVEHTFIHSLRESGLIEIITLKEKDYVHCDRISEFERFRRLHYELDINLEGLEAITNLLERLEQLHQENQRLKNRLEMYE</sequence>
<proteinExistence type="predicted"/>
<dbReference type="RefSeq" id="WP_236132642.1">
    <property type="nucleotide sequence ID" value="NZ_JAKGTH010000006.1"/>
</dbReference>
<dbReference type="EMBL" id="JAKGTH010000006">
    <property type="protein sequence ID" value="MCF4100497.1"/>
    <property type="molecule type" value="Genomic_DNA"/>
</dbReference>
<keyword evidence="1" id="KW-0175">Coiled coil</keyword>
<reference evidence="2" key="1">
    <citation type="submission" date="2022-01" db="EMBL/GenBank/DDBJ databases">
        <title>Gillisia lutea sp. nov., isolated from marine plastic residues from the Malvarosa beach (Valencia, Spain).</title>
        <authorList>
            <person name="Vidal-Verdu A."/>
            <person name="Molina-Menor E."/>
            <person name="Satari L."/>
            <person name="Pascual J."/>
            <person name="Pereto J."/>
            <person name="Porcar M."/>
        </authorList>
    </citation>
    <scope>NUCLEOTIDE SEQUENCE</scope>
    <source>
        <strain evidence="2">M10.2A</strain>
    </source>
</reference>
<dbReference type="Proteomes" id="UP001179363">
    <property type="component" value="Unassembled WGS sequence"/>
</dbReference>
<name>A0ABS9EC82_9FLAO</name>
<keyword evidence="3" id="KW-1185">Reference proteome</keyword>
<dbReference type="Pfam" id="PF13591">
    <property type="entry name" value="MerR_2"/>
    <property type="match status" value="1"/>
</dbReference>
<comment type="caution">
    <text evidence="2">The sequence shown here is derived from an EMBL/GenBank/DDBJ whole genome shotgun (WGS) entry which is preliminary data.</text>
</comment>
<protein>
    <submittedName>
        <fullName evidence="2">Chaperone modulator CbpM</fullName>
    </submittedName>
</protein>
<dbReference type="Gene3D" id="1.10.1660.10">
    <property type="match status" value="1"/>
</dbReference>
<evidence type="ECO:0000313" key="2">
    <source>
        <dbReference type="EMBL" id="MCF4100497.1"/>
    </source>
</evidence>
<evidence type="ECO:0000313" key="3">
    <source>
        <dbReference type="Proteomes" id="UP001179363"/>
    </source>
</evidence>
<gene>
    <name evidence="2" type="ORF">L1I30_02345</name>
</gene>